<feature type="coiled-coil region" evidence="1">
    <location>
        <begin position="98"/>
        <end position="125"/>
    </location>
</feature>
<dbReference type="KEGG" id="maqu:Maq22A_4p60305"/>
<evidence type="ECO:0000313" key="4">
    <source>
        <dbReference type="EMBL" id="BAQ50410.1"/>
    </source>
</evidence>
<reference evidence="4 5" key="1">
    <citation type="journal article" date="2015" name="Genome Announc.">
        <title>Complete Genome Sequence of Methylobacterium aquaticum Strain 22A, Isolated from Racomitrium japonicum Moss.</title>
        <authorList>
            <person name="Tani A."/>
            <person name="Ogura Y."/>
            <person name="Hayashi T."/>
            <person name="Kimbara K."/>
        </authorList>
    </citation>
    <scope>NUCLEOTIDE SEQUENCE [LARGE SCALE GENOMIC DNA]</scope>
    <source>
        <strain evidence="4 5">MA-22A</strain>
        <plasmid evidence="5">Plasmid pMaq22A_4p DNA</plasmid>
    </source>
</reference>
<dbReference type="InterPro" id="IPR010090">
    <property type="entry name" value="Phage_tape_meas"/>
</dbReference>
<feature type="region of interest" description="Disordered" evidence="2">
    <location>
        <begin position="872"/>
        <end position="911"/>
    </location>
</feature>
<feature type="region of interest" description="Disordered" evidence="2">
    <location>
        <begin position="845"/>
        <end position="864"/>
    </location>
</feature>
<protein>
    <submittedName>
        <fullName evidence="4">TP901 family phage tail tape measure protein</fullName>
    </submittedName>
</protein>
<sequence>MASKTASLLIRLTDDVSGPAAKAAGALKSLATAGDGLSRLKSAAAGLDQLGAKMRAARVETEKTAKELAAAERRVALFQRWKASGSQNYVAFKASGEVEAAEARLKAARRAHASATRQMAQTREVFVEQKRTVGALTAALGPLGAGMRQVAAAEAGVASAATAVNTALAKQPGLMSTASQKAAGLAKTYRDLAAGMSAAGRRQMDQIETSRRVVAGMSAPARAARAEAAARDRAELAATYAQGRRYQTGSLAGGAPREGHDFLDAMAGAGAAGLARKTYEKARDGYLEMDEATRRQRAILGIDEAAQKPLTAQALQIGQETRFSNADVVKAQTRIGSGLPSHLKTPEVLRAITANSRDYALAMGTTMDEASGALLGRMLGMSYDMSSPEAAAKSAKHAANRLVQFAKSSGADHNDVVGYTKFGAAPGQVGGFSEEYADALAAQLRRIGYEGSMAGNFVRAAATKLAVPTDKGRATMAANDIDHDDYVEPSKRMSADGLDNVIRLKFGKSLNASQLKRIADLMNDESVIGSREEFVPQVSEILQETLAKKGKKGKVNAQDAGKIAKAVNEYMSATSGAVDIERLMSDILKKGLTPAMAKYLFGQEHGGRAQGLKVDQLRKDQESFRNTPDNRASQVGEDINKGFYGAYQRMIGSFETLYMRIGQVNDGPLSAFYDKLGNTVDAVSGMPDKVLAFGTQVGAVAAGLLSLKGGLATISLFGVEGAGKLSALLSRLGIWGAAATAGVMAGQAVGEGLNEIGAVAAGKYWTPKDEDDLRETRTFRDEKRAQADAAEARVHPSRRGEFNPEVDRLRREVQDLDNRIRSGEEAKRAGLKLSDAARDALDARAAGTDAGATQPTTKGAPVAPRVADVVAPPAARPAPTPQPPARPPEFGGGAEAATPATRPAPGSGAGAVEATTAKLAAYRAELAQVERQLAGLQASGEAAFSPDLAGLDARRAEIRAAIAAVEAALKALKPVALEVAVPDFAPVVAAGAEGGTQAGVSAGQGVAKGIEQSSPEAIEKGRTLFERLKGLFQGGIDVPINLNVEGGSGGGVHKASWVSLPAEARAPVVRAAVRGGGGSGYRTPPATPEPPGPAVSPQAAFGDGVDVARLPAGMRNNNPGNIKYVGQRNALGPSKNTDQGDPQAVYASPEDGMRALVDLARRKWEGGRRTVSDLVARSGGWTPGNHAAAANIARAAGVGAHDRIDLSDDETMRRFVRGLITQEHGPASRLYSDDLIRRAIRPREQAPAQEAKAAPEAPRIPGMMPGAERVNPGYGRPLHQGGTGLSRYSDADLRAMTARQDALDRAKASPDAPVSAAPATDRLEAARRAIQGRYPAAPAPPAPTAVPGLTRPAPGVTPSGVPAIAPKGDTAGLDALGAKAGSVQAQLAALSAVSVAPQVSSGGLDGLIAKANAAIGALQRVAAMAGSANAAIASVNAGGAGSGGGGGDGAQASSGMVRQRLANAFV</sequence>
<dbReference type="Proteomes" id="UP000061432">
    <property type="component" value="Plasmid pMaq22A_4p"/>
</dbReference>
<organism evidence="4 5">
    <name type="scientific">Methylobacterium aquaticum</name>
    <dbReference type="NCBI Taxonomy" id="270351"/>
    <lineage>
        <taxon>Bacteria</taxon>
        <taxon>Pseudomonadati</taxon>
        <taxon>Pseudomonadota</taxon>
        <taxon>Alphaproteobacteria</taxon>
        <taxon>Hyphomicrobiales</taxon>
        <taxon>Methylobacteriaceae</taxon>
        <taxon>Methylobacterium</taxon>
    </lineage>
</organism>
<dbReference type="PATRIC" id="fig|270351.10.peg.7602"/>
<dbReference type="OrthoDB" id="8421800at2"/>
<name>A0A0C6G2M3_9HYPH</name>
<feature type="region of interest" description="Disordered" evidence="2">
    <location>
        <begin position="1077"/>
        <end position="1096"/>
    </location>
</feature>
<dbReference type="Pfam" id="PF10145">
    <property type="entry name" value="PhageMin_Tail"/>
    <property type="match status" value="1"/>
</dbReference>
<evidence type="ECO:0000256" key="1">
    <source>
        <dbReference type="SAM" id="Coils"/>
    </source>
</evidence>
<dbReference type="NCBIfam" id="TIGR01760">
    <property type="entry name" value="tape_meas_TP901"/>
    <property type="match status" value="1"/>
</dbReference>
<evidence type="ECO:0000313" key="5">
    <source>
        <dbReference type="Proteomes" id="UP000061432"/>
    </source>
</evidence>
<keyword evidence="4" id="KW-0614">Plasmid</keyword>
<accession>A0A0C6G2M3</accession>
<feature type="compositionally biased region" description="Low complexity" evidence="2">
    <location>
        <begin position="895"/>
        <end position="906"/>
    </location>
</feature>
<feature type="compositionally biased region" description="Pro residues" evidence="2">
    <location>
        <begin position="1085"/>
        <end position="1094"/>
    </location>
</feature>
<dbReference type="RefSeq" id="WP_060851448.1">
    <property type="nucleotide sequence ID" value="NZ_AP014708.1"/>
</dbReference>
<reference evidence="5" key="2">
    <citation type="submission" date="2015-01" db="EMBL/GenBank/DDBJ databases">
        <title>Complete genome sequence of Methylobacterium aquaticum strain 22A.</title>
        <authorList>
            <person name="Tani A."/>
            <person name="Ogura Y."/>
            <person name="Hayashi T."/>
        </authorList>
    </citation>
    <scope>NUCLEOTIDE SEQUENCE [LARGE SCALE GENOMIC DNA]</scope>
    <source>
        <strain evidence="5">MA-22A</strain>
        <plasmid evidence="5">Plasmid pMaq22A_4p DNA</plasmid>
    </source>
</reference>
<keyword evidence="1" id="KW-0175">Coiled coil</keyword>
<geneLocation type="plasmid" evidence="5">
    <name>pMaq22A_4p DNA</name>
</geneLocation>
<proteinExistence type="predicted"/>
<feature type="region of interest" description="Disordered" evidence="2">
    <location>
        <begin position="1242"/>
        <end position="1285"/>
    </location>
</feature>
<evidence type="ECO:0000259" key="3">
    <source>
        <dbReference type="Pfam" id="PF10145"/>
    </source>
</evidence>
<feature type="region of interest" description="Disordered" evidence="2">
    <location>
        <begin position="780"/>
        <end position="806"/>
    </location>
</feature>
<evidence type="ECO:0000256" key="2">
    <source>
        <dbReference type="SAM" id="MobiDB-lite"/>
    </source>
</evidence>
<gene>
    <name evidence="4" type="ORF">Maq22A_4p60305</name>
</gene>
<feature type="coiled-coil region" evidence="1">
    <location>
        <begin position="912"/>
        <end position="939"/>
    </location>
</feature>
<feature type="compositionally biased region" description="Pro residues" evidence="2">
    <location>
        <begin position="874"/>
        <end position="887"/>
    </location>
</feature>
<feature type="domain" description="Phage tail tape measure protein" evidence="3">
    <location>
        <begin position="312"/>
        <end position="512"/>
    </location>
</feature>
<dbReference type="EMBL" id="AP014708">
    <property type="protein sequence ID" value="BAQ50410.1"/>
    <property type="molecule type" value="Genomic_DNA"/>
</dbReference>
<feature type="compositionally biased region" description="Low complexity" evidence="2">
    <location>
        <begin position="1245"/>
        <end position="1257"/>
    </location>
</feature>